<evidence type="ECO:0000259" key="11">
    <source>
        <dbReference type="PROSITE" id="PS50885"/>
    </source>
</evidence>
<keyword evidence="9 10" id="KW-0472">Membrane</keyword>
<dbReference type="Gene3D" id="6.10.340.10">
    <property type="match status" value="1"/>
</dbReference>
<dbReference type="InterPro" id="IPR036890">
    <property type="entry name" value="HATPase_C_sf"/>
</dbReference>
<keyword evidence="4" id="KW-1003">Cell membrane</keyword>
<gene>
    <name evidence="12" type="ORF">DFQ00_10613</name>
    <name evidence="13" type="ORF">HUB98_02475</name>
</gene>
<dbReference type="EC" id="2.7.13.3" evidence="3"/>
<evidence type="ECO:0000256" key="6">
    <source>
        <dbReference type="ARBA" id="ARBA00022679"/>
    </source>
</evidence>
<proteinExistence type="predicted"/>
<dbReference type="EMBL" id="QJSW01000006">
    <property type="protein sequence ID" value="PYE49033.1"/>
    <property type="molecule type" value="Genomic_DNA"/>
</dbReference>
<keyword evidence="15" id="KW-1185">Reference proteome</keyword>
<dbReference type="EMBL" id="CP054614">
    <property type="protein sequence ID" value="QKS55287.1"/>
    <property type="molecule type" value="Genomic_DNA"/>
</dbReference>
<dbReference type="InterPro" id="IPR010559">
    <property type="entry name" value="Sig_transdc_His_kin_internal"/>
</dbReference>
<dbReference type="PANTHER" id="PTHR34220">
    <property type="entry name" value="SENSOR HISTIDINE KINASE YPDA"/>
    <property type="match status" value="1"/>
</dbReference>
<dbReference type="CDD" id="cd06225">
    <property type="entry name" value="HAMP"/>
    <property type="match status" value="1"/>
</dbReference>
<sequence>MSTKITRWTLRSKFIVILLLFGVLPMIVIGWAGYNASKRTIIHQAMEIQSRLLEQTVASVDSELSMYQMLAGSFGQEESVRQMLDPESSPDDLKRYIKEWDLFNQLMSKLVFTKFKKTPSIIIYGYNRKVFTSWGADGSRLADYLDSKTEFKKVLEAGSGGRFVWVTPHLAFDPSSATEPMLTYEAGYTDAKTGKEWGKIMISSSVAALVEDLASNNQFIIAKQDGSPVYSASDATVPAEILQEAVAADYGKVTAVLNQGESMNNSLYISAKLLNDWVVVKEIPYQNFLSELGQIRNILLVIIGLCALLSILLGHLFTGRILRPIKQMVRVMRRIGSGEWTHLPLIRTDPELDLLQRSFLSMTSDLKELHERMEVEQRQKLELELQTLQSQIHPHMIKNTLAVISGLALHGQMEQIREVVHALGYFLSSKIYPENPLVTVEEDLDALQHYLTIMQIRYPDRIHVLIDVPDALLGQRIPRFTLQPLVENSIYHGMYGEAPIHIWIQAYDISDTFTITVSDNGAGTVKRPLEATVEVEKVEQMQTYSGIGLSNIQQRIALYFGGAATLHFESSPGSGAQVEVTLPKRQ</sequence>
<dbReference type="GO" id="GO:0005886">
    <property type="term" value="C:plasma membrane"/>
    <property type="evidence" value="ECO:0007669"/>
    <property type="project" value="UniProtKB-SubCell"/>
</dbReference>
<keyword evidence="6" id="KW-0808">Transferase</keyword>
<feature type="transmembrane region" description="Helical" evidence="10">
    <location>
        <begin position="298"/>
        <end position="322"/>
    </location>
</feature>
<evidence type="ECO:0000256" key="4">
    <source>
        <dbReference type="ARBA" id="ARBA00022475"/>
    </source>
</evidence>
<evidence type="ECO:0000256" key="3">
    <source>
        <dbReference type="ARBA" id="ARBA00012438"/>
    </source>
</evidence>
<evidence type="ECO:0000313" key="14">
    <source>
        <dbReference type="Proteomes" id="UP000247790"/>
    </source>
</evidence>
<dbReference type="InterPro" id="IPR003660">
    <property type="entry name" value="HAMP_dom"/>
</dbReference>
<feature type="transmembrane region" description="Helical" evidence="10">
    <location>
        <begin position="12"/>
        <end position="34"/>
    </location>
</feature>
<keyword evidence="7 12" id="KW-0418">Kinase</keyword>
<evidence type="ECO:0000256" key="9">
    <source>
        <dbReference type="ARBA" id="ARBA00023136"/>
    </source>
</evidence>
<dbReference type="Gene3D" id="3.30.565.10">
    <property type="entry name" value="Histidine kinase-like ATPase, C-terminal domain"/>
    <property type="match status" value="1"/>
</dbReference>
<dbReference type="Proteomes" id="UP000247790">
    <property type="component" value="Unassembled WGS sequence"/>
</dbReference>
<evidence type="ECO:0000256" key="1">
    <source>
        <dbReference type="ARBA" id="ARBA00000085"/>
    </source>
</evidence>
<evidence type="ECO:0000313" key="12">
    <source>
        <dbReference type="EMBL" id="PYE49033.1"/>
    </source>
</evidence>
<comment type="subcellular location">
    <subcellularLocation>
        <location evidence="2">Cell membrane</location>
        <topology evidence="2">Multi-pass membrane protein</topology>
    </subcellularLocation>
</comment>
<evidence type="ECO:0000256" key="2">
    <source>
        <dbReference type="ARBA" id="ARBA00004651"/>
    </source>
</evidence>
<keyword evidence="10" id="KW-0812">Transmembrane</keyword>
<dbReference type="Proteomes" id="UP000509327">
    <property type="component" value="Chromosome"/>
</dbReference>
<evidence type="ECO:0000313" key="13">
    <source>
        <dbReference type="EMBL" id="QKS55287.1"/>
    </source>
</evidence>
<dbReference type="Pfam" id="PF02518">
    <property type="entry name" value="HATPase_c"/>
    <property type="match status" value="1"/>
</dbReference>
<accession>A0A2V4WC49</accession>
<keyword evidence="8" id="KW-0902">Two-component regulatory system</keyword>
<name>A0A2V4WC49_PAEBA</name>
<reference evidence="13 15" key="2">
    <citation type="submission" date="2020-06" db="EMBL/GenBank/DDBJ databases">
        <title>Complete genome of Paenibacillus barcinonensis KACC11450.</title>
        <authorList>
            <person name="Kim M."/>
            <person name="Park Y.-J."/>
            <person name="Shin J.-H."/>
        </authorList>
    </citation>
    <scope>NUCLEOTIDE SEQUENCE [LARGE SCALE GENOMIC DNA]</scope>
    <source>
        <strain evidence="13 15">KACC11450</strain>
    </source>
</reference>
<dbReference type="PRINTS" id="PR00344">
    <property type="entry name" value="BCTRLSENSOR"/>
</dbReference>
<evidence type="ECO:0000313" key="15">
    <source>
        <dbReference type="Proteomes" id="UP000509327"/>
    </source>
</evidence>
<evidence type="ECO:0000256" key="10">
    <source>
        <dbReference type="SAM" id="Phobius"/>
    </source>
</evidence>
<dbReference type="Pfam" id="PF00672">
    <property type="entry name" value="HAMP"/>
    <property type="match status" value="1"/>
</dbReference>
<evidence type="ECO:0000256" key="5">
    <source>
        <dbReference type="ARBA" id="ARBA00022553"/>
    </source>
</evidence>
<evidence type="ECO:0000256" key="8">
    <source>
        <dbReference type="ARBA" id="ARBA00023012"/>
    </source>
</evidence>
<keyword evidence="10" id="KW-1133">Transmembrane helix</keyword>
<dbReference type="RefSeq" id="WP_110896581.1">
    <property type="nucleotide sequence ID" value="NZ_CP054614.1"/>
</dbReference>
<dbReference type="SUPFAM" id="SSF55874">
    <property type="entry name" value="ATPase domain of HSP90 chaperone/DNA topoisomerase II/histidine kinase"/>
    <property type="match status" value="1"/>
</dbReference>
<dbReference type="GO" id="GO:0000155">
    <property type="term" value="F:phosphorelay sensor kinase activity"/>
    <property type="evidence" value="ECO:0007669"/>
    <property type="project" value="InterPro"/>
</dbReference>
<dbReference type="InterPro" id="IPR004358">
    <property type="entry name" value="Sig_transdc_His_kin-like_C"/>
</dbReference>
<dbReference type="SMART" id="SM00304">
    <property type="entry name" value="HAMP"/>
    <property type="match status" value="1"/>
</dbReference>
<dbReference type="AlphaFoldDB" id="A0A2V4WC49"/>
<dbReference type="InterPro" id="IPR050640">
    <property type="entry name" value="Bact_2-comp_sensor_kinase"/>
</dbReference>
<comment type="catalytic activity">
    <reaction evidence="1">
        <text>ATP + protein L-histidine = ADP + protein N-phospho-L-histidine.</text>
        <dbReference type="EC" id="2.7.13.3"/>
    </reaction>
</comment>
<dbReference type="SUPFAM" id="SSF158472">
    <property type="entry name" value="HAMP domain-like"/>
    <property type="match status" value="1"/>
</dbReference>
<dbReference type="OrthoDB" id="2493994at2"/>
<dbReference type="InterPro" id="IPR003594">
    <property type="entry name" value="HATPase_dom"/>
</dbReference>
<evidence type="ECO:0000256" key="7">
    <source>
        <dbReference type="ARBA" id="ARBA00022777"/>
    </source>
</evidence>
<dbReference type="PROSITE" id="PS50885">
    <property type="entry name" value="HAMP"/>
    <property type="match status" value="1"/>
</dbReference>
<dbReference type="Pfam" id="PF06580">
    <property type="entry name" value="His_kinase"/>
    <property type="match status" value="1"/>
</dbReference>
<protein>
    <recommendedName>
        <fullName evidence="3">histidine kinase</fullName>
        <ecNumber evidence="3">2.7.13.3</ecNumber>
    </recommendedName>
</protein>
<organism evidence="12 14">
    <name type="scientific">Paenibacillus barcinonensis</name>
    <dbReference type="NCBI Taxonomy" id="198119"/>
    <lineage>
        <taxon>Bacteria</taxon>
        <taxon>Bacillati</taxon>
        <taxon>Bacillota</taxon>
        <taxon>Bacilli</taxon>
        <taxon>Bacillales</taxon>
        <taxon>Paenibacillaceae</taxon>
        <taxon>Paenibacillus</taxon>
    </lineage>
</organism>
<keyword evidence="5" id="KW-0597">Phosphoprotein</keyword>
<reference evidence="12 14" key="1">
    <citation type="submission" date="2018-06" db="EMBL/GenBank/DDBJ databases">
        <title>Genomic Encyclopedia of Type Strains, Phase III (KMG-III): the genomes of soil and plant-associated and newly described type strains.</title>
        <authorList>
            <person name="Whitman W."/>
        </authorList>
    </citation>
    <scope>NUCLEOTIDE SEQUENCE [LARGE SCALE GENOMIC DNA]</scope>
    <source>
        <strain evidence="12 14">CECT 7022</strain>
    </source>
</reference>
<feature type="domain" description="HAMP" evidence="11">
    <location>
        <begin position="319"/>
        <end position="371"/>
    </location>
</feature>
<dbReference type="PANTHER" id="PTHR34220:SF7">
    <property type="entry name" value="SENSOR HISTIDINE KINASE YPDA"/>
    <property type="match status" value="1"/>
</dbReference>